<dbReference type="EMBL" id="CP002382">
    <property type="protein sequence ID" value="AEP09401.1"/>
    <property type="molecule type" value="Genomic_DNA"/>
</dbReference>
<dbReference type="Pfam" id="PF06993">
    <property type="entry name" value="DUF1304"/>
    <property type="match status" value="1"/>
</dbReference>
<dbReference type="HOGENOM" id="CLU_129819_0_1_5"/>
<organism evidence="2 3">
    <name type="scientific">Micavibrio aeruginosavorus (strain ARL-13)</name>
    <dbReference type="NCBI Taxonomy" id="856793"/>
    <lineage>
        <taxon>Bacteria</taxon>
        <taxon>Pseudomonadati</taxon>
        <taxon>Bdellovibrionota</taxon>
        <taxon>Bdellovibrionia</taxon>
        <taxon>Bdellovibrionales</taxon>
        <taxon>Pseudobdellovibrionaceae</taxon>
        <taxon>Micavibrio</taxon>
    </lineage>
</organism>
<keyword evidence="1" id="KW-0472">Membrane</keyword>
<dbReference type="InterPro" id="IPR009732">
    <property type="entry name" value="DUF1304"/>
</dbReference>
<dbReference type="PANTHER" id="PTHR38446:SF1">
    <property type="entry name" value="BLL0914 PROTEIN"/>
    <property type="match status" value="1"/>
</dbReference>
<feature type="transmembrane region" description="Helical" evidence="1">
    <location>
        <begin position="80"/>
        <end position="97"/>
    </location>
</feature>
<accession>G2KN68</accession>
<sequence>MMSLLTTALILIIAALHVYFCVLEMVLWTKPLGRKTFRMDADFAAKTATLAANQGLYNAFLAAGLIWAVAHPIPETGHQIALFFLTCVAVAGAYGGYSVNRRIFFIQGLPALVTLALLFFA</sequence>
<dbReference type="RefSeq" id="WP_014102624.1">
    <property type="nucleotide sequence ID" value="NC_016026.1"/>
</dbReference>
<keyword evidence="1" id="KW-0812">Transmembrane</keyword>
<proteinExistence type="predicted"/>
<evidence type="ECO:0000313" key="2">
    <source>
        <dbReference type="EMBL" id="AEP09401.1"/>
    </source>
</evidence>
<evidence type="ECO:0000256" key="1">
    <source>
        <dbReference type="SAM" id="Phobius"/>
    </source>
</evidence>
<protein>
    <recommendedName>
        <fullName evidence="4">DUF1304 domain-containing protein</fullName>
    </recommendedName>
</protein>
<dbReference type="eggNOG" id="COG3759">
    <property type="taxonomic scope" value="Bacteria"/>
</dbReference>
<gene>
    <name evidence="2" type="ordered locus">MICA_1073</name>
</gene>
<feature type="transmembrane region" description="Helical" evidence="1">
    <location>
        <begin position="55"/>
        <end position="73"/>
    </location>
</feature>
<keyword evidence="3" id="KW-1185">Reference proteome</keyword>
<dbReference type="STRING" id="856793.MICA_1073"/>
<name>G2KN68_MICAA</name>
<dbReference type="Proteomes" id="UP000009286">
    <property type="component" value="Chromosome"/>
</dbReference>
<dbReference type="KEGG" id="mai:MICA_1073"/>
<feature type="transmembrane region" description="Helical" evidence="1">
    <location>
        <begin position="103"/>
        <end position="120"/>
    </location>
</feature>
<evidence type="ECO:0008006" key="4">
    <source>
        <dbReference type="Google" id="ProtNLM"/>
    </source>
</evidence>
<reference evidence="2 3" key="1">
    <citation type="journal article" date="2011" name="BMC Genomics">
        <title>Genomic insights into an obligate epibiotic bacterial predator: Micavibrio aeruginosavorus ARL-13.</title>
        <authorList>
            <person name="Wang Z."/>
            <person name="Kadouri D."/>
            <person name="Wu M."/>
        </authorList>
    </citation>
    <scope>NUCLEOTIDE SEQUENCE [LARGE SCALE GENOMIC DNA]</scope>
    <source>
        <strain evidence="2 3">ARL-13</strain>
    </source>
</reference>
<dbReference type="AlphaFoldDB" id="G2KN68"/>
<dbReference type="PANTHER" id="PTHR38446">
    <property type="entry name" value="BLL0914 PROTEIN"/>
    <property type="match status" value="1"/>
</dbReference>
<keyword evidence="1" id="KW-1133">Transmembrane helix</keyword>
<evidence type="ECO:0000313" key="3">
    <source>
        <dbReference type="Proteomes" id="UP000009286"/>
    </source>
</evidence>